<dbReference type="InterPro" id="IPR003593">
    <property type="entry name" value="AAA+_ATPase"/>
</dbReference>
<dbReference type="Proteomes" id="UP000198802">
    <property type="component" value="Unassembled WGS sequence"/>
</dbReference>
<dbReference type="CDD" id="cd03221">
    <property type="entry name" value="ABCF_EF-3"/>
    <property type="match status" value="2"/>
</dbReference>
<proteinExistence type="predicted"/>
<accession>A0A0S4QT22</accession>
<evidence type="ECO:0000256" key="2">
    <source>
        <dbReference type="ARBA" id="ARBA00022840"/>
    </source>
</evidence>
<feature type="domain" description="ABC transporter" evidence="5">
    <location>
        <begin position="6"/>
        <end position="219"/>
    </location>
</feature>
<keyword evidence="1" id="KW-0547">Nucleotide-binding</keyword>
<dbReference type="PANTHER" id="PTHR42855:SF1">
    <property type="entry name" value="ABC TRANSPORTER DOMAIN-CONTAINING PROTEIN"/>
    <property type="match status" value="1"/>
</dbReference>
<feature type="region of interest" description="Disordered" evidence="4">
    <location>
        <begin position="498"/>
        <end position="554"/>
    </location>
</feature>
<sequence length="627" mass="66958">MSAVVVSLETVSAAHGTRVLLDGVSLGLGTGERIGVVGRNGAGKSTLLRILSGEAQPDSGRVVHAGGTRIGALSQTDALPAGTVRSAVVGDVADHVWAADPRQRAVLTGLGLLDRLDEGTATMSGGERRRVALARLLVQELDLLILDEPTNHLDVEGVAWLARHLASRRCALLVATHDRWFLDEVCDRVWEVVDGRVDAYEGGYSAYVLARAERARRADATEARRQNLLRKELAWLRRGPPARTSKPRFRIDAANALIADEPPARDSLALRTFAAARLGKDVFDVEDATLSVGGRELLHDVTWRLGPGDRIGLVGVNGAGKTSLLRLLTGALRPDSGQVRQGASARVATLSQEVAELPGELRALEAVEQVARVLTLERGRERTAGQMLEQFGLPSGRQWTRVRDLSGGERRRLQLLRLLMERPNVLLLDEPTNDLDTDTLTALEDLLDSWPGTLVVVSHDRYFLERTCDVVMALLGDRRITMLPGGVEEYLARRAAAEASAGSPGQPPSSAGAGGGSATGRSTATDRSAGNGSGAATGAGTGPGASTPAAPAMTSGELRAARKELSRLERALEKLERQESELHTALAEAATDHRRILALNTELQAVTAQKDSTEEQWLTLASRVEGS</sequence>
<keyword evidence="2" id="KW-0067">ATP-binding</keyword>
<dbReference type="AlphaFoldDB" id="A0A0S4QT22"/>
<feature type="compositionally biased region" description="Low complexity" evidence="4">
    <location>
        <begin position="544"/>
        <end position="554"/>
    </location>
</feature>
<dbReference type="InterPro" id="IPR017871">
    <property type="entry name" value="ABC_transporter-like_CS"/>
</dbReference>
<feature type="coiled-coil region" evidence="3">
    <location>
        <begin position="558"/>
        <end position="616"/>
    </location>
</feature>
<dbReference type="PROSITE" id="PS50893">
    <property type="entry name" value="ABC_TRANSPORTER_2"/>
    <property type="match status" value="2"/>
</dbReference>
<dbReference type="SMART" id="SM00382">
    <property type="entry name" value="AAA"/>
    <property type="match status" value="2"/>
</dbReference>
<dbReference type="GO" id="GO:0016887">
    <property type="term" value="F:ATP hydrolysis activity"/>
    <property type="evidence" value="ECO:0007669"/>
    <property type="project" value="InterPro"/>
</dbReference>
<dbReference type="Pfam" id="PF00005">
    <property type="entry name" value="ABC_tran"/>
    <property type="match status" value="2"/>
</dbReference>
<dbReference type="InterPro" id="IPR027417">
    <property type="entry name" value="P-loop_NTPase"/>
</dbReference>
<reference evidence="7" key="1">
    <citation type="submission" date="2015-11" db="EMBL/GenBank/DDBJ databases">
        <authorList>
            <person name="Varghese N."/>
        </authorList>
    </citation>
    <scope>NUCLEOTIDE SEQUENCE [LARGE SCALE GENOMIC DNA]</scope>
    <source>
        <strain evidence="7">DSM 45899</strain>
    </source>
</reference>
<dbReference type="GO" id="GO:0003677">
    <property type="term" value="F:DNA binding"/>
    <property type="evidence" value="ECO:0007669"/>
    <property type="project" value="InterPro"/>
</dbReference>
<dbReference type="Gene3D" id="3.40.50.300">
    <property type="entry name" value="P-loop containing nucleotide triphosphate hydrolases"/>
    <property type="match status" value="2"/>
</dbReference>
<feature type="compositionally biased region" description="Gly residues" evidence="4">
    <location>
        <begin position="531"/>
        <end position="543"/>
    </location>
</feature>
<evidence type="ECO:0000256" key="4">
    <source>
        <dbReference type="SAM" id="MobiDB-lite"/>
    </source>
</evidence>
<evidence type="ECO:0000313" key="7">
    <source>
        <dbReference type="Proteomes" id="UP000198802"/>
    </source>
</evidence>
<evidence type="ECO:0000256" key="3">
    <source>
        <dbReference type="SAM" id="Coils"/>
    </source>
</evidence>
<keyword evidence="3" id="KW-0175">Coiled coil</keyword>
<dbReference type="SUPFAM" id="SSF52540">
    <property type="entry name" value="P-loop containing nucleoside triphosphate hydrolases"/>
    <property type="match status" value="2"/>
</dbReference>
<dbReference type="InterPro" id="IPR032781">
    <property type="entry name" value="ABC_tran_Xtn"/>
</dbReference>
<name>A0A0S4QT22_9ACTN</name>
<gene>
    <name evidence="6" type="ORF">Ga0074812_121130</name>
</gene>
<dbReference type="GO" id="GO:0005524">
    <property type="term" value="F:ATP binding"/>
    <property type="evidence" value="ECO:0007669"/>
    <property type="project" value="UniProtKB-KW"/>
</dbReference>
<feature type="domain" description="ABC transporter" evidence="5">
    <location>
        <begin position="283"/>
        <end position="509"/>
    </location>
</feature>
<dbReference type="PANTHER" id="PTHR42855">
    <property type="entry name" value="ABC TRANSPORTER ATP-BINDING SUBUNIT"/>
    <property type="match status" value="1"/>
</dbReference>
<evidence type="ECO:0000256" key="1">
    <source>
        <dbReference type="ARBA" id="ARBA00022741"/>
    </source>
</evidence>
<dbReference type="Pfam" id="PF12848">
    <property type="entry name" value="ABC_tran_Xtn"/>
    <property type="match status" value="1"/>
</dbReference>
<organism evidence="6 7">
    <name type="scientific">Parafrankia irregularis</name>
    <dbReference type="NCBI Taxonomy" id="795642"/>
    <lineage>
        <taxon>Bacteria</taxon>
        <taxon>Bacillati</taxon>
        <taxon>Actinomycetota</taxon>
        <taxon>Actinomycetes</taxon>
        <taxon>Frankiales</taxon>
        <taxon>Frankiaceae</taxon>
        <taxon>Parafrankia</taxon>
    </lineage>
</organism>
<dbReference type="InterPro" id="IPR003439">
    <property type="entry name" value="ABC_transporter-like_ATP-bd"/>
</dbReference>
<protein>
    <submittedName>
        <fullName evidence="6">ATPase components of ABC transporters with duplicated ATPase domains</fullName>
    </submittedName>
</protein>
<keyword evidence="7" id="KW-1185">Reference proteome</keyword>
<dbReference type="RefSeq" id="WP_091282332.1">
    <property type="nucleotide sequence ID" value="NZ_FAOZ01000021.1"/>
</dbReference>
<feature type="compositionally biased region" description="Low complexity" evidence="4">
    <location>
        <begin position="498"/>
        <end position="511"/>
    </location>
</feature>
<feature type="compositionally biased region" description="Low complexity" evidence="4">
    <location>
        <begin position="519"/>
        <end position="530"/>
    </location>
</feature>
<evidence type="ECO:0000259" key="5">
    <source>
        <dbReference type="PROSITE" id="PS50893"/>
    </source>
</evidence>
<dbReference type="InterPro" id="IPR051309">
    <property type="entry name" value="ABCF_ATPase"/>
</dbReference>
<dbReference type="EMBL" id="FAOZ01000021">
    <property type="protein sequence ID" value="CUU58753.1"/>
    <property type="molecule type" value="Genomic_DNA"/>
</dbReference>
<dbReference type="InterPro" id="IPR032524">
    <property type="entry name" value="ABC_tran_C"/>
</dbReference>
<dbReference type="Pfam" id="PF16326">
    <property type="entry name" value="ABC_tran_CTD"/>
    <property type="match status" value="1"/>
</dbReference>
<evidence type="ECO:0000313" key="6">
    <source>
        <dbReference type="EMBL" id="CUU58753.1"/>
    </source>
</evidence>
<dbReference type="PROSITE" id="PS00211">
    <property type="entry name" value="ABC_TRANSPORTER_1"/>
    <property type="match status" value="2"/>
</dbReference>